<keyword evidence="2" id="KW-1185">Reference proteome</keyword>
<dbReference type="Proteomes" id="UP001189429">
    <property type="component" value="Unassembled WGS sequence"/>
</dbReference>
<sequence>MRKIIAWTADVTSSGIPTGANGTGRNVPENLIQASLGAMDKALNKLTPLCDFVARIDNSGEARGGGSSSTALVLLHVEIHVGLPEVPALSAFATIDAKGSWGVLQNRFAHRANDIGDFPQSLAPLPLVRLPAKEAALFRHDPRSDELELRTDSDALPASLRGLLNNTLLKSRKLFDFDPRKLMEQPYQDSSTTSLALVTSPTYRVTLSSHGRRLAGIPEEAESYFWVFPLRDRHEGAEMMPEVRVEPLLQFLFQGGFCFCSVEGTVLSVHAISHKREEMFLQFDSPKPLPKNVVEKMKKGGRFHPVASAYLRQRGATKFCWVMPDEIFGKVNVGGRHGAFAYLMEGQAGGLLFPVLSA</sequence>
<dbReference type="EMBL" id="CAUYUJ010014281">
    <property type="protein sequence ID" value="CAK0839256.1"/>
    <property type="molecule type" value="Genomic_DNA"/>
</dbReference>
<name>A0ABN9T2X3_9DINO</name>
<organism evidence="1 2">
    <name type="scientific">Prorocentrum cordatum</name>
    <dbReference type="NCBI Taxonomy" id="2364126"/>
    <lineage>
        <taxon>Eukaryota</taxon>
        <taxon>Sar</taxon>
        <taxon>Alveolata</taxon>
        <taxon>Dinophyceae</taxon>
        <taxon>Prorocentrales</taxon>
        <taxon>Prorocentraceae</taxon>
        <taxon>Prorocentrum</taxon>
    </lineage>
</organism>
<gene>
    <name evidence="1" type="ORF">PCOR1329_LOCUS34980</name>
</gene>
<protein>
    <submittedName>
        <fullName evidence="1">Uncharacterized protein</fullName>
    </submittedName>
</protein>
<comment type="caution">
    <text evidence="1">The sequence shown here is derived from an EMBL/GenBank/DDBJ whole genome shotgun (WGS) entry which is preliminary data.</text>
</comment>
<reference evidence="1" key="1">
    <citation type="submission" date="2023-10" db="EMBL/GenBank/DDBJ databases">
        <authorList>
            <person name="Chen Y."/>
            <person name="Shah S."/>
            <person name="Dougan E. K."/>
            <person name="Thang M."/>
            <person name="Chan C."/>
        </authorList>
    </citation>
    <scope>NUCLEOTIDE SEQUENCE [LARGE SCALE GENOMIC DNA]</scope>
</reference>
<evidence type="ECO:0000313" key="2">
    <source>
        <dbReference type="Proteomes" id="UP001189429"/>
    </source>
</evidence>
<evidence type="ECO:0000313" key="1">
    <source>
        <dbReference type="EMBL" id="CAK0839256.1"/>
    </source>
</evidence>
<proteinExistence type="predicted"/>
<accession>A0ABN9T2X3</accession>